<protein>
    <submittedName>
        <fullName evidence="1">Uncharacterized protein</fullName>
    </submittedName>
</protein>
<evidence type="ECO:0000313" key="2">
    <source>
        <dbReference type="Proteomes" id="UP000037594"/>
    </source>
</evidence>
<dbReference type="PATRIC" id="fig|451644.5.peg.5289"/>
<comment type="caution">
    <text evidence="1">The sequence shown here is derived from an EMBL/GenBank/DDBJ whole genome shotgun (WGS) entry which is preliminary data.</text>
</comment>
<reference evidence="1 2" key="1">
    <citation type="submission" date="2015-06" db="EMBL/GenBank/DDBJ databases">
        <title>Genome sequence of Mycobacterium conceptionense strain MLE.</title>
        <authorList>
            <person name="Greninger A.L."/>
            <person name="Cunningham G."/>
            <person name="Chiu C.Y."/>
            <person name="Miller S."/>
        </authorList>
    </citation>
    <scope>NUCLEOTIDE SEQUENCE [LARGE SCALE GENOMIC DNA]</scope>
    <source>
        <strain evidence="1 2">MLE</strain>
    </source>
</reference>
<dbReference type="AlphaFoldDB" id="A0A0J8U4M8"/>
<dbReference type="Proteomes" id="UP000037594">
    <property type="component" value="Unassembled WGS sequence"/>
</dbReference>
<gene>
    <name evidence="1" type="ORF">ACT17_25655</name>
</gene>
<organism evidence="1 2">
    <name type="scientific">Mycolicibacterium conceptionense</name>
    <dbReference type="NCBI Taxonomy" id="451644"/>
    <lineage>
        <taxon>Bacteria</taxon>
        <taxon>Bacillati</taxon>
        <taxon>Actinomycetota</taxon>
        <taxon>Actinomycetes</taxon>
        <taxon>Mycobacteriales</taxon>
        <taxon>Mycobacteriaceae</taxon>
        <taxon>Mycolicibacterium</taxon>
    </lineage>
</organism>
<name>A0A0J8U4M8_9MYCO</name>
<sequence>MCHYGDAPHKAKGLCKSHYRQANHVPSQRRMPAFHVLTPDAVRQIRHLYGTGNYSQVELARKFGVSGKSVCHIVNRKSWQNVE</sequence>
<accession>A0A0J8U4M8</accession>
<evidence type="ECO:0000313" key="1">
    <source>
        <dbReference type="EMBL" id="KMV15415.1"/>
    </source>
</evidence>
<dbReference type="EMBL" id="LFOD01000031">
    <property type="protein sequence ID" value="KMV15415.1"/>
    <property type="molecule type" value="Genomic_DNA"/>
</dbReference>
<proteinExistence type="predicted"/>